<dbReference type="OrthoDB" id="9814594at2"/>
<gene>
    <name evidence="3" type="ORF">S58_67350</name>
</gene>
<dbReference type="Gene3D" id="3.40.50.300">
    <property type="entry name" value="P-loop containing nucleotide triphosphate hydrolases"/>
    <property type="match status" value="1"/>
</dbReference>
<reference evidence="3 4" key="1">
    <citation type="journal article" date="2013" name="Appl. Environ. Microbiol.">
        <title>Genome analysis suggests that the soil oligotrophic bacterium Agromonas oligotrophica (Bradyrhizobium oligotrophicum) is a nitrogen-fixing symbiont of Aeschynomene indica.</title>
        <authorList>
            <person name="Okubo T."/>
            <person name="Fukushima S."/>
            <person name="Itakura M."/>
            <person name="Oshima K."/>
            <person name="Longtonglang A."/>
            <person name="Teaumroong N."/>
            <person name="Mitsui H."/>
            <person name="Hattori M."/>
            <person name="Hattori R."/>
            <person name="Hattori T."/>
            <person name="Minamisawa K."/>
        </authorList>
    </citation>
    <scope>NUCLEOTIDE SEQUENCE [LARGE SCALE GENOMIC DNA]</scope>
    <source>
        <strain evidence="3 4">S58</strain>
    </source>
</reference>
<organism evidence="3 4">
    <name type="scientific">Bradyrhizobium oligotrophicum S58</name>
    <dbReference type="NCBI Taxonomy" id="1245469"/>
    <lineage>
        <taxon>Bacteria</taxon>
        <taxon>Pseudomonadati</taxon>
        <taxon>Pseudomonadota</taxon>
        <taxon>Alphaproteobacteria</taxon>
        <taxon>Hyphomicrobiales</taxon>
        <taxon>Nitrobacteraceae</taxon>
        <taxon>Bradyrhizobium</taxon>
    </lineage>
</organism>
<dbReference type="InterPro" id="IPR024983">
    <property type="entry name" value="CHAT_dom"/>
</dbReference>
<dbReference type="KEGG" id="aol:S58_67350"/>
<name>M4ZFR5_9BRAD</name>
<dbReference type="InterPro" id="IPR041664">
    <property type="entry name" value="AAA_16"/>
</dbReference>
<dbReference type="Pfam" id="PF12770">
    <property type="entry name" value="CHAT"/>
    <property type="match status" value="1"/>
</dbReference>
<evidence type="ECO:0000259" key="1">
    <source>
        <dbReference type="Pfam" id="PF12770"/>
    </source>
</evidence>
<evidence type="ECO:0000313" key="4">
    <source>
        <dbReference type="Proteomes" id="UP000011841"/>
    </source>
</evidence>
<dbReference type="eggNOG" id="COG0457">
    <property type="taxonomic scope" value="Bacteria"/>
</dbReference>
<feature type="domain" description="Orc1-like AAA ATPase" evidence="2">
    <location>
        <begin position="409"/>
        <end position="545"/>
    </location>
</feature>
<dbReference type="EMBL" id="AP012603">
    <property type="protein sequence ID" value="BAM92702.1"/>
    <property type="molecule type" value="Genomic_DNA"/>
</dbReference>
<dbReference type="SUPFAM" id="SSF52540">
    <property type="entry name" value="P-loop containing nucleoside triphosphate hydrolases"/>
    <property type="match status" value="1"/>
</dbReference>
<dbReference type="InterPro" id="IPR027417">
    <property type="entry name" value="P-loop_NTPase"/>
</dbReference>
<dbReference type="HOGENOM" id="CLU_004034_0_0_5"/>
<dbReference type="Proteomes" id="UP000011841">
    <property type="component" value="Chromosome"/>
</dbReference>
<dbReference type="Pfam" id="PF13424">
    <property type="entry name" value="TPR_12"/>
    <property type="match status" value="1"/>
</dbReference>
<evidence type="ECO:0000259" key="2">
    <source>
        <dbReference type="Pfam" id="PF13191"/>
    </source>
</evidence>
<dbReference type="PATRIC" id="fig|1245469.3.peg.6884"/>
<dbReference type="Gene3D" id="1.25.40.10">
    <property type="entry name" value="Tetratricopeptide repeat domain"/>
    <property type="match status" value="1"/>
</dbReference>
<sequence>MIGIDLAEDGFELVCGDRRIGQRRLLDAETTGQLEAFASRYGELLGRGDPAADLLTLGRELYGFLDGDGGDLAGLINQALGRALQFEIATPARRPSPAQLAVLRAPWELLADHDGFLAQDVRLGFSPVRRLGLPRPAPALDPYRLGLVFMAASPRGAIELDYEAEESAIMAAVGTTDLDLLVEESGNADELIARLTELPAMQALHLSCHGHQAWRPAGQAAAAPKPVLLLEDETGQEAPTDSDALIGVLRARPPRFVFLSACLTAASNERRDGWHGDKRPEDRPRGDVAVVAQSMAEALVDGGVAAVLGWDGSVRDGAATMFAARLYERLADRKTPAEAVAEARRVLLNAPDTRLRRDWHLARLWLGPQGGDALVGGKTRRTMLPARHGEKEFLIKQRAGTEVASHAMFVGRRRELQTALRALRDGDHAGLLLHGMGRLGKSSLAARIANRARHLRLAVAFEHYGELSLLAAIGEAVRGHREASDAVRIAEQRVRTDRNCFEQELTALLAGPCAQSGNGGAPLLLVIDDLERVLHWDDARQRHLLDPEAVPALRAVLRSFDPGMTESRLIITSRFPFRLDGLEAHLLDLPLPPLSPAAQRKLDLRQRSAALAKGNGATLLRDRETLLARVPEIARGNPGLQDLIGRKLVLSRAVTVVRVERALTEMESWLTHGELPSDPELKTFIKNLAVDDLINLAGEAGRELLRGLTLFKLPIPEQVAQKVAHMVGASLAQLRELGLVDTHEDFVDQCLSGYSANPLAAARVDPLSEREQKQVARQTVRELFTMRNTSSANMDWPAMLFEEFARLGLLAEDSEIVAASGPVAVFASKARSAKQADALGRDAIRLLDTQNRFVPLALLRAAAEAAATFGDGQVADKLIARGVEELERQQATGADIDKKEAALLLRAHAERLMIRGEQDKPLLFLTDQVLPMLESLGDLQTQAFAKGNISEILVRRGKLDQAQQLLEEQLPIFEKLGDARSRAVTLGRIADILMMRGQVEEALRIRQNEQLPVYEAIADDRSLAVTLGKIAAGLANQGKATEALRIWSDKLLPAFERIGDVRARAVTLGHIADVMVYSGQLNEAFRIRTEEQLPVFERLGDVRARSVSLGKTADILLRLGKLTEARAIREECLNLARELDDPENLSATLWGLAQLDLEEKRTDEAVRRLREAYSLISDLGIAAGIAMVGRTFGQVLAATGDATEASNVLRCSAAKYRELGWEDLAIETEELIKQLGLAQPSSPP</sequence>
<dbReference type="RefSeq" id="WP_015669780.1">
    <property type="nucleotide sequence ID" value="NC_020453.1"/>
</dbReference>
<dbReference type="Pfam" id="PF13191">
    <property type="entry name" value="AAA_16"/>
    <property type="match status" value="1"/>
</dbReference>
<dbReference type="SUPFAM" id="SSF48452">
    <property type="entry name" value="TPR-like"/>
    <property type="match status" value="2"/>
</dbReference>
<protein>
    <recommendedName>
        <fullName evidence="5">CHAT domain-containing protein</fullName>
    </recommendedName>
</protein>
<dbReference type="PANTHER" id="PTHR47691:SF3">
    <property type="entry name" value="HTH-TYPE TRANSCRIPTIONAL REGULATOR RV0890C-RELATED"/>
    <property type="match status" value="1"/>
</dbReference>
<dbReference type="AlphaFoldDB" id="M4ZFR5"/>
<proteinExistence type="predicted"/>
<evidence type="ECO:0000313" key="3">
    <source>
        <dbReference type="EMBL" id="BAM92702.1"/>
    </source>
</evidence>
<accession>M4ZFR5</accession>
<dbReference type="eggNOG" id="COG4995">
    <property type="taxonomic scope" value="Bacteria"/>
</dbReference>
<dbReference type="eggNOG" id="COG1672">
    <property type="taxonomic scope" value="Bacteria"/>
</dbReference>
<dbReference type="GeneID" id="301820418"/>
<dbReference type="STRING" id="1245469.S58_67350"/>
<keyword evidence="4" id="KW-1185">Reference proteome</keyword>
<evidence type="ECO:0008006" key="5">
    <source>
        <dbReference type="Google" id="ProtNLM"/>
    </source>
</evidence>
<feature type="domain" description="CHAT" evidence="1">
    <location>
        <begin position="101"/>
        <end position="354"/>
    </location>
</feature>
<dbReference type="PANTHER" id="PTHR47691">
    <property type="entry name" value="REGULATOR-RELATED"/>
    <property type="match status" value="1"/>
</dbReference>
<dbReference type="InterPro" id="IPR011990">
    <property type="entry name" value="TPR-like_helical_dom_sf"/>
</dbReference>